<dbReference type="InterPro" id="IPR002893">
    <property type="entry name" value="Znf_MYND"/>
</dbReference>
<protein>
    <recommendedName>
        <fullName evidence="5">MYND-type domain-containing protein</fullName>
    </recommendedName>
</protein>
<dbReference type="PROSITE" id="PS01360">
    <property type="entry name" value="ZF_MYND_1"/>
    <property type="match status" value="1"/>
</dbReference>
<name>A0AAD7JUK6_9AGAR</name>
<dbReference type="SUPFAM" id="SSF48452">
    <property type="entry name" value="TPR-like"/>
    <property type="match status" value="1"/>
</dbReference>
<accession>A0AAD7JUK6</accession>
<feature type="domain" description="MYND-type" evidence="5">
    <location>
        <begin position="311"/>
        <end position="353"/>
    </location>
</feature>
<sequence>MARRLTLEGSKGIGGGGMITRASEESLYRAEEALDQNKPTTALRFAREAVRQDPNNLDAIMIVVRFLELPEAIRTLEVAEASGRAFLEAKFGNDVFQIPVSNFFWGTLMTRPYVRLVKMLIGFAYDDKQFELAALSIQALRICPEDSFGQHVPLTSLLIRLERYTDALSLCQKWISEPPPPPDMGLIPIPPRPELGGTAFDPPHCELLTAVEMDDMIANRQTDEGVHGAVDDSPQSRQYLELAARMNPLILFKILGWITVPKRPSAQIRIMNGAEDAQSYLWRSQELWMKPDAWDWANSNDIVRVCVRRICSGCEEAESAVAAFKRVILCCLQVSYCSSTCQKADWRTHKEACKKHQQDKDGIRAFGAKIPRKKKVTAASE</sequence>
<dbReference type="InterPro" id="IPR011990">
    <property type="entry name" value="TPR-like_helical_dom_sf"/>
</dbReference>
<gene>
    <name evidence="6" type="ORF">B0H16DRAFT_1714436</name>
</gene>
<comment type="caution">
    <text evidence="6">The sequence shown here is derived from an EMBL/GenBank/DDBJ whole genome shotgun (WGS) entry which is preliminary data.</text>
</comment>
<dbReference type="GO" id="GO:0008270">
    <property type="term" value="F:zinc ion binding"/>
    <property type="evidence" value="ECO:0007669"/>
    <property type="project" value="UniProtKB-KW"/>
</dbReference>
<dbReference type="Proteomes" id="UP001215598">
    <property type="component" value="Unassembled WGS sequence"/>
</dbReference>
<dbReference type="PROSITE" id="PS50865">
    <property type="entry name" value="ZF_MYND_2"/>
    <property type="match status" value="1"/>
</dbReference>
<evidence type="ECO:0000256" key="1">
    <source>
        <dbReference type="ARBA" id="ARBA00022723"/>
    </source>
</evidence>
<evidence type="ECO:0000313" key="6">
    <source>
        <dbReference type="EMBL" id="KAJ7772227.1"/>
    </source>
</evidence>
<dbReference type="Gene3D" id="6.10.140.2220">
    <property type="match status" value="1"/>
</dbReference>
<keyword evidence="3" id="KW-0862">Zinc</keyword>
<evidence type="ECO:0000256" key="4">
    <source>
        <dbReference type="PROSITE-ProRule" id="PRU00134"/>
    </source>
</evidence>
<dbReference type="EMBL" id="JARKIB010000014">
    <property type="protein sequence ID" value="KAJ7772227.1"/>
    <property type="molecule type" value="Genomic_DNA"/>
</dbReference>
<evidence type="ECO:0000313" key="7">
    <source>
        <dbReference type="Proteomes" id="UP001215598"/>
    </source>
</evidence>
<keyword evidence="1" id="KW-0479">Metal-binding</keyword>
<proteinExistence type="predicted"/>
<dbReference type="AlphaFoldDB" id="A0AAD7JUK6"/>
<dbReference type="SUPFAM" id="SSF144232">
    <property type="entry name" value="HIT/MYND zinc finger-like"/>
    <property type="match status" value="1"/>
</dbReference>
<organism evidence="6 7">
    <name type="scientific">Mycena metata</name>
    <dbReference type="NCBI Taxonomy" id="1033252"/>
    <lineage>
        <taxon>Eukaryota</taxon>
        <taxon>Fungi</taxon>
        <taxon>Dikarya</taxon>
        <taxon>Basidiomycota</taxon>
        <taxon>Agaricomycotina</taxon>
        <taxon>Agaricomycetes</taxon>
        <taxon>Agaricomycetidae</taxon>
        <taxon>Agaricales</taxon>
        <taxon>Marasmiineae</taxon>
        <taxon>Mycenaceae</taxon>
        <taxon>Mycena</taxon>
    </lineage>
</organism>
<evidence type="ECO:0000259" key="5">
    <source>
        <dbReference type="PROSITE" id="PS50865"/>
    </source>
</evidence>
<dbReference type="Pfam" id="PF24324">
    <property type="entry name" value="MYND_ZMYND11_ZMYD8"/>
    <property type="match status" value="1"/>
</dbReference>
<evidence type="ECO:0000256" key="2">
    <source>
        <dbReference type="ARBA" id="ARBA00022771"/>
    </source>
</evidence>
<reference evidence="6" key="1">
    <citation type="submission" date="2023-03" db="EMBL/GenBank/DDBJ databases">
        <title>Massive genome expansion in bonnet fungi (Mycena s.s.) driven by repeated elements and novel gene families across ecological guilds.</title>
        <authorList>
            <consortium name="Lawrence Berkeley National Laboratory"/>
            <person name="Harder C.B."/>
            <person name="Miyauchi S."/>
            <person name="Viragh M."/>
            <person name="Kuo A."/>
            <person name="Thoen E."/>
            <person name="Andreopoulos B."/>
            <person name="Lu D."/>
            <person name="Skrede I."/>
            <person name="Drula E."/>
            <person name="Henrissat B."/>
            <person name="Morin E."/>
            <person name="Kohler A."/>
            <person name="Barry K."/>
            <person name="LaButti K."/>
            <person name="Morin E."/>
            <person name="Salamov A."/>
            <person name="Lipzen A."/>
            <person name="Mereny Z."/>
            <person name="Hegedus B."/>
            <person name="Baldrian P."/>
            <person name="Stursova M."/>
            <person name="Weitz H."/>
            <person name="Taylor A."/>
            <person name="Grigoriev I.V."/>
            <person name="Nagy L.G."/>
            <person name="Martin F."/>
            <person name="Kauserud H."/>
        </authorList>
    </citation>
    <scope>NUCLEOTIDE SEQUENCE</scope>
    <source>
        <strain evidence="6">CBHHK182m</strain>
    </source>
</reference>
<keyword evidence="7" id="KW-1185">Reference proteome</keyword>
<dbReference type="InterPro" id="IPR057053">
    <property type="entry name" value="MYND_ZMYND11_ZMYD8"/>
</dbReference>
<keyword evidence="2 4" id="KW-0863">Zinc-finger</keyword>
<evidence type="ECO:0000256" key="3">
    <source>
        <dbReference type="ARBA" id="ARBA00022833"/>
    </source>
</evidence>